<evidence type="ECO:0000313" key="9">
    <source>
        <dbReference type="Proteomes" id="UP001215280"/>
    </source>
</evidence>
<dbReference type="Gene3D" id="1.10.555.10">
    <property type="entry name" value="Rho GTPase activation protein"/>
    <property type="match status" value="1"/>
</dbReference>
<feature type="compositionally biased region" description="Low complexity" evidence="3">
    <location>
        <begin position="34"/>
        <end position="46"/>
    </location>
</feature>
<dbReference type="CDD" id="cd06093">
    <property type="entry name" value="PX_domain"/>
    <property type="match status" value="1"/>
</dbReference>
<keyword evidence="2" id="KW-0175">Coiled coil</keyword>
<dbReference type="Pfam" id="PF00787">
    <property type="entry name" value="PX"/>
    <property type="match status" value="1"/>
</dbReference>
<feature type="transmembrane region" description="Helical" evidence="4">
    <location>
        <begin position="1151"/>
        <end position="1174"/>
    </location>
</feature>
<sequence>MSSSTPSRNHAFPAASSSSPAFPQHPHLHQRTLTSSSASSANFPPNATAPPQAPAAAMSVDALLQAHAATPDPKLAALEQAAAERNVLSSQNGQLWKLIEKQRAGYNQILKELERVRSERDGYKAKLTALVQGSPDRRPRREPDKEAESPRSTPRQPADDDRKGAESPRPSQRPPADDIHTPRSAQPPRQDIATFPSFQSNSTATPPRQKSSLAPLLVPPRAESLPVPSSAVSATPENAPYNHPSRLVVRNDTAPASTAQSSTPQTPPQPLVVSTPQTAIYTPQTAPGNYTQGSSRSQPQQVSPQITTSPGTPVDTPSPVQPPANGIMLSAMSELRAHPLSRESRISLPDEAKQYIANMGETPVPSPQVDAFAPRVLPTAPGPAADSSSQFLDLEEEGDDEDDDEGDDERPEEDEEDDADYAEDDSEDVPEPTAVPQTQPLYAPRRTQAAASDFPLPPPNVGPSAAEAQAMANTQAQALAYQQAQDRAQTNAVAQERAQQQQQQQQQMQQQLQQQQQQYAPSTESLQMPLQPLRHSPVASTVPASFRALPLLSTDLPRTTVTVSHSFVRPNDRGKEVLSFVVFVDPGGNKEGWKVEKMYSDVLALDQRVRNSVGKGVGKKMVSLPEGKLWKDHAPAKVDQRKAILETYLQALVNLPVKNNDEVIAFFTSDIVREYKQPVMQAGHKEGYLTKRGKNFGGWKTRFFVLQGPVLEYYDCRGGAHLGSITVTGAQIGRQQRSERPATDEEKEYRHAFLIVEAKKGPGGNHPRHVLCAESDADRDSWVEMLVRYFSGVYSEEPVSYGQSSFSNSGNGGPPNGARPSTDTQPPLYGGRPASPARSIDYSPVDRKIELQQQQRAQPSSLPDSSPLSNVPADVLYQRANSEQGHYPDLLQTPNGASRSGGRRTHSPEQHRTREGTAKGFQPTLSAVVSSPITPVPPPQQQQPTAPPTDRVPSPEKLEAKVKISRPLNGAPIPAGYKFGGKDATPPDATAAAAANERREKAKSRSFWGFGRPGGAGTDKAAPAATFIPRAVFGVTLEESLDVAQIGSLPAIVFRCIQYLEAKKADQEEGIYRLSGSSAVIKNLKDRFNMEGDIDLVGSDEYWDPHAIAGLLKSFLRELPASILTHNLHLRFLAVIDFVDPQERIRELSQLIAALPIANYSLLRALTAHLILIVQNSAVNKMTMRNVGIVFSPTLGIPAGVFSLMLGEFNRVFNVDAEGEDAEGGEERPDGPEGGAEAAEQLGNSDRSEETHRRRNSHQYSSGAADQLLGLSGRSLTSAEEGPSDDDSIVYESETETTEDNATAESSTNSSPGPSSEGPVPKATTTKAATIATSKGLNVSVTQSSRGNRYSTMMGVPGGLPASPRPPMSPRTAEAP</sequence>
<feature type="compositionally biased region" description="Low complexity" evidence="3">
    <location>
        <begin position="800"/>
        <end position="809"/>
    </location>
</feature>
<feature type="coiled-coil region" evidence="2">
    <location>
        <begin position="491"/>
        <end position="518"/>
    </location>
</feature>
<dbReference type="EMBL" id="JARJLG010000096">
    <property type="protein sequence ID" value="KAJ7746951.1"/>
    <property type="molecule type" value="Genomic_DNA"/>
</dbReference>
<dbReference type="SMART" id="SM00324">
    <property type="entry name" value="RhoGAP"/>
    <property type="match status" value="1"/>
</dbReference>
<organism evidence="8 9">
    <name type="scientific">Mycena maculata</name>
    <dbReference type="NCBI Taxonomy" id="230809"/>
    <lineage>
        <taxon>Eukaryota</taxon>
        <taxon>Fungi</taxon>
        <taxon>Dikarya</taxon>
        <taxon>Basidiomycota</taxon>
        <taxon>Agaricomycotina</taxon>
        <taxon>Agaricomycetes</taxon>
        <taxon>Agaricomycetidae</taxon>
        <taxon>Agaricales</taxon>
        <taxon>Marasmiineae</taxon>
        <taxon>Mycenaceae</taxon>
        <taxon>Mycena</taxon>
    </lineage>
</organism>
<feature type="region of interest" description="Disordered" evidence="3">
    <location>
        <begin position="883"/>
        <end position="955"/>
    </location>
</feature>
<accession>A0AAD7INR3</accession>
<dbReference type="PANTHER" id="PTHR23176">
    <property type="entry name" value="RHO/RAC/CDC GTPASE-ACTIVATING PROTEIN"/>
    <property type="match status" value="1"/>
</dbReference>
<dbReference type="GO" id="GO:0005737">
    <property type="term" value="C:cytoplasm"/>
    <property type="evidence" value="ECO:0007669"/>
    <property type="project" value="TreeGrafter"/>
</dbReference>
<evidence type="ECO:0000256" key="2">
    <source>
        <dbReference type="SAM" id="Coils"/>
    </source>
</evidence>
<feature type="compositionally biased region" description="Low complexity" evidence="3">
    <location>
        <begin position="1300"/>
        <end position="1333"/>
    </location>
</feature>
<protein>
    <recommendedName>
        <fullName evidence="10">RhoGAP-domain-containing protein</fullName>
    </recommendedName>
</protein>
<feature type="region of interest" description="Disordered" evidence="3">
    <location>
        <begin position="1219"/>
        <end position="1376"/>
    </location>
</feature>
<dbReference type="InterPro" id="IPR000198">
    <property type="entry name" value="RhoGAP_dom"/>
</dbReference>
<dbReference type="SMART" id="SM00233">
    <property type="entry name" value="PH"/>
    <property type="match status" value="1"/>
</dbReference>
<dbReference type="InterPro" id="IPR011993">
    <property type="entry name" value="PH-like_dom_sf"/>
</dbReference>
<feature type="compositionally biased region" description="Polar residues" evidence="3">
    <location>
        <begin position="1335"/>
        <end position="1351"/>
    </location>
</feature>
<dbReference type="Pfam" id="PF00169">
    <property type="entry name" value="PH"/>
    <property type="match status" value="1"/>
</dbReference>
<feature type="compositionally biased region" description="Polar residues" evidence="3">
    <location>
        <begin position="196"/>
        <end position="212"/>
    </location>
</feature>
<feature type="compositionally biased region" description="Low complexity" evidence="3">
    <location>
        <begin position="983"/>
        <end position="995"/>
    </location>
</feature>
<feature type="compositionally biased region" description="Basic and acidic residues" evidence="3">
    <location>
        <begin position="335"/>
        <end position="353"/>
    </location>
</feature>
<dbReference type="PROSITE" id="PS50003">
    <property type="entry name" value="PH_DOMAIN"/>
    <property type="match status" value="1"/>
</dbReference>
<dbReference type="GO" id="GO:0007165">
    <property type="term" value="P:signal transduction"/>
    <property type="evidence" value="ECO:0007669"/>
    <property type="project" value="InterPro"/>
</dbReference>
<evidence type="ECO:0000256" key="1">
    <source>
        <dbReference type="ARBA" id="ARBA00022468"/>
    </source>
</evidence>
<dbReference type="Pfam" id="PF00620">
    <property type="entry name" value="RhoGAP"/>
    <property type="match status" value="1"/>
</dbReference>
<dbReference type="InterPro" id="IPR008936">
    <property type="entry name" value="Rho_GTPase_activation_prot"/>
</dbReference>
<feature type="compositionally biased region" description="Basic and acidic residues" evidence="3">
    <location>
        <begin position="906"/>
        <end position="917"/>
    </location>
</feature>
<feature type="compositionally biased region" description="Basic and acidic residues" evidence="3">
    <location>
        <begin position="135"/>
        <end position="149"/>
    </location>
</feature>
<dbReference type="InterPro" id="IPR036871">
    <property type="entry name" value="PX_dom_sf"/>
</dbReference>
<keyword evidence="4" id="KW-0472">Membrane</keyword>
<feature type="region of interest" description="Disordered" evidence="3">
    <location>
        <begin position="118"/>
        <end position="465"/>
    </location>
</feature>
<feature type="compositionally biased region" description="Low complexity" evidence="3">
    <location>
        <begin position="859"/>
        <end position="869"/>
    </location>
</feature>
<dbReference type="InterPro" id="IPR001849">
    <property type="entry name" value="PH_domain"/>
</dbReference>
<reference evidence="8" key="1">
    <citation type="submission" date="2023-03" db="EMBL/GenBank/DDBJ databases">
        <title>Massive genome expansion in bonnet fungi (Mycena s.s.) driven by repeated elements and novel gene families across ecological guilds.</title>
        <authorList>
            <consortium name="Lawrence Berkeley National Laboratory"/>
            <person name="Harder C.B."/>
            <person name="Miyauchi S."/>
            <person name="Viragh M."/>
            <person name="Kuo A."/>
            <person name="Thoen E."/>
            <person name="Andreopoulos B."/>
            <person name="Lu D."/>
            <person name="Skrede I."/>
            <person name="Drula E."/>
            <person name="Henrissat B."/>
            <person name="Morin E."/>
            <person name="Kohler A."/>
            <person name="Barry K."/>
            <person name="LaButti K."/>
            <person name="Morin E."/>
            <person name="Salamov A."/>
            <person name="Lipzen A."/>
            <person name="Mereny Z."/>
            <person name="Hegedus B."/>
            <person name="Baldrian P."/>
            <person name="Stursova M."/>
            <person name="Weitz H."/>
            <person name="Taylor A."/>
            <person name="Grigoriev I.V."/>
            <person name="Nagy L.G."/>
            <person name="Martin F."/>
            <person name="Kauserud H."/>
        </authorList>
    </citation>
    <scope>NUCLEOTIDE SEQUENCE</scope>
    <source>
        <strain evidence="8">CBHHK188m</strain>
    </source>
</reference>
<dbReference type="SUPFAM" id="SSF48350">
    <property type="entry name" value="GTPase activation domain, GAP"/>
    <property type="match status" value="1"/>
</dbReference>
<proteinExistence type="predicted"/>
<name>A0AAD7INR3_9AGAR</name>
<dbReference type="InterPro" id="IPR001683">
    <property type="entry name" value="PX_dom"/>
</dbReference>
<dbReference type="Proteomes" id="UP001215280">
    <property type="component" value="Unassembled WGS sequence"/>
</dbReference>
<feature type="region of interest" description="Disordered" evidence="3">
    <location>
        <begin position="800"/>
        <end position="840"/>
    </location>
</feature>
<feature type="compositionally biased region" description="Low complexity" evidence="3">
    <location>
        <begin position="292"/>
        <end position="305"/>
    </location>
</feature>
<feature type="compositionally biased region" description="Basic and acidic residues" evidence="3">
    <location>
        <begin position="157"/>
        <end position="166"/>
    </location>
</feature>
<dbReference type="GO" id="GO:0035091">
    <property type="term" value="F:phosphatidylinositol binding"/>
    <property type="evidence" value="ECO:0007669"/>
    <property type="project" value="InterPro"/>
</dbReference>
<evidence type="ECO:0000313" key="8">
    <source>
        <dbReference type="EMBL" id="KAJ7746951.1"/>
    </source>
</evidence>
<feature type="compositionally biased region" description="Low complexity" evidence="3">
    <location>
        <begin position="11"/>
        <end position="22"/>
    </location>
</feature>
<keyword evidence="9" id="KW-1185">Reference proteome</keyword>
<feature type="compositionally biased region" description="Acidic residues" evidence="3">
    <location>
        <begin position="393"/>
        <end position="430"/>
    </location>
</feature>
<keyword evidence="1" id="KW-0343">GTPase activation</keyword>
<dbReference type="Gene3D" id="2.30.29.30">
    <property type="entry name" value="Pleckstrin-homology domain (PH domain)/Phosphotyrosine-binding domain (PTB)"/>
    <property type="match status" value="1"/>
</dbReference>
<evidence type="ECO:0008006" key="10">
    <source>
        <dbReference type="Google" id="ProtNLM"/>
    </source>
</evidence>
<feature type="domain" description="PX" evidence="6">
    <location>
        <begin position="558"/>
        <end position="674"/>
    </location>
</feature>
<dbReference type="CDD" id="cd13277">
    <property type="entry name" value="PH_Bem3"/>
    <property type="match status" value="1"/>
</dbReference>
<dbReference type="SUPFAM" id="SSF50729">
    <property type="entry name" value="PH domain-like"/>
    <property type="match status" value="1"/>
</dbReference>
<feature type="domain" description="Rho-GAP" evidence="7">
    <location>
        <begin position="1035"/>
        <end position="1224"/>
    </location>
</feature>
<feature type="compositionally biased region" description="Low complexity" evidence="3">
    <location>
        <begin position="253"/>
        <end position="264"/>
    </location>
</feature>
<feature type="compositionally biased region" description="Polar residues" evidence="3">
    <location>
        <begin position="279"/>
        <end position="291"/>
    </location>
</feature>
<feature type="transmembrane region" description="Helical" evidence="4">
    <location>
        <begin position="1186"/>
        <end position="1206"/>
    </location>
</feature>
<keyword evidence="4" id="KW-0812">Transmembrane</keyword>
<feature type="domain" description="PH" evidence="5">
    <location>
        <begin position="682"/>
        <end position="791"/>
    </location>
</feature>
<feature type="region of interest" description="Disordered" evidence="3">
    <location>
        <begin position="852"/>
        <end position="871"/>
    </location>
</feature>
<evidence type="ECO:0000259" key="6">
    <source>
        <dbReference type="PROSITE" id="PS50195"/>
    </source>
</evidence>
<evidence type="ECO:0000256" key="4">
    <source>
        <dbReference type="SAM" id="Phobius"/>
    </source>
</evidence>
<keyword evidence="4" id="KW-1133">Transmembrane helix</keyword>
<feature type="region of interest" description="Disordered" evidence="3">
    <location>
        <begin position="978"/>
        <end position="998"/>
    </location>
</feature>
<evidence type="ECO:0000259" key="5">
    <source>
        <dbReference type="PROSITE" id="PS50003"/>
    </source>
</evidence>
<dbReference type="PANTHER" id="PTHR23176:SF129">
    <property type="entry name" value="RHO GTPASE ACTIVATING PROTEIN AT 16F, ISOFORM E-RELATED"/>
    <property type="match status" value="1"/>
</dbReference>
<feature type="compositionally biased region" description="Acidic residues" evidence="3">
    <location>
        <begin position="1282"/>
        <end position="1299"/>
    </location>
</feature>
<comment type="caution">
    <text evidence="8">The sequence shown here is derived from an EMBL/GenBank/DDBJ whole genome shotgun (WGS) entry which is preliminary data.</text>
</comment>
<dbReference type="Gene3D" id="3.30.1520.10">
    <property type="entry name" value="Phox-like domain"/>
    <property type="match status" value="1"/>
</dbReference>
<evidence type="ECO:0000259" key="7">
    <source>
        <dbReference type="PROSITE" id="PS50238"/>
    </source>
</evidence>
<dbReference type="GO" id="GO:0005096">
    <property type="term" value="F:GTPase activator activity"/>
    <property type="evidence" value="ECO:0007669"/>
    <property type="project" value="UniProtKB-KW"/>
</dbReference>
<dbReference type="InterPro" id="IPR050729">
    <property type="entry name" value="Rho-GAP"/>
</dbReference>
<feature type="compositionally biased region" description="Pro residues" evidence="3">
    <location>
        <begin position="934"/>
        <end position="947"/>
    </location>
</feature>
<evidence type="ECO:0000256" key="3">
    <source>
        <dbReference type="SAM" id="MobiDB-lite"/>
    </source>
</evidence>
<dbReference type="PROSITE" id="PS50238">
    <property type="entry name" value="RHOGAP"/>
    <property type="match status" value="1"/>
</dbReference>
<dbReference type="PROSITE" id="PS50195">
    <property type="entry name" value="PX"/>
    <property type="match status" value="1"/>
</dbReference>
<feature type="region of interest" description="Disordered" evidence="3">
    <location>
        <begin position="1"/>
        <end position="57"/>
    </location>
</feature>
<gene>
    <name evidence="8" type="ORF">DFH07DRAFT_1062894</name>
</gene>
<dbReference type="SUPFAM" id="SSF64268">
    <property type="entry name" value="PX domain"/>
    <property type="match status" value="1"/>
</dbReference>